<dbReference type="Gene3D" id="3.40.50.300">
    <property type="entry name" value="P-loop containing nucleotide triphosphate hydrolases"/>
    <property type="match status" value="1"/>
</dbReference>
<dbReference type="SMART" id="SM00448">
    <property type="entry name" value="REC"/>
    <property type="match status" value="1"/>
</dbReference>
<proteinExistence type="predicted"/>
<evidence type="ECO:0000256" key="1">
    <source>
        <dbReference type="ARBA" id="ARBA00022741"/>
    </source>
</evidence>
<dbReference type="Proteomes" id="UP001626537">
    <property type="component" value="Chromosome"/>
</dbReference>
<dbReference type="Gene3D" id="1.10.10.60">
    <property type="entry name" value="Homeodomain-like"/>
    <property type="match status" value="1"/>
</dbReference>
<name>A0ABZ0HZ16_9GAMM</name>
<dbReference type="InterPro" id="IPR027417">
    <property type="entry name" value="P-loop_NTPase"/>
</dbReference>
<keyword evidence="6" id="KW-0597">Phosphoprotein</keyword>
<keyword evidence="5" id="KW-0804">Transcription</keyword>
<evidence type="ECO:0000256" key="6">
    <source>
        <dbReference type="PROSITE-ProRule" id="PRU00169"/>
    </source>
</evidence>
<evidence type="ECO:0000259" key="8">
    <source>
        <dbReference type="PROSITE" id="PS50045"/>
    </source>
</evidence>
<sequence length="482" mass="52862">MTDALKLMMVEDSPSLAAIYNAYLKDENYQTITVDSLGRAHATLDAFVPDLVLLDIELPDGSGIDFLEHAMTLQRPPKVVVMTAHGTSDMAVNAIQMGASDFLTKPFDAARLQVTLGNAAAQLDLGKRIEELSSKQRSNYAGFIGASNPMQTVYQTIDSLAPSDATGFIVGESGTGKELAAEAIHAHSDRAGKELVAINCGAIPGELMESELFGHVKGAFTGASSAREGAASVANGGTLFLDEICEMDLDLQKKLLRFIQTGTFRKVGSNTLETVDVRFVCATNRDPLIEVREGRFREDLFYRLHVVPLRLPPLRERDRDILLIARHFLDVYTTQAAKQFKGFSSAAEEQMLRYAWPGNVRQLQNVIQQAVVLNQGEQIEIDMLALDVHQGLIESLEQTRQENDSLSASHDHDGPGFAKSETGQLAKRRAIEPLWMVEKRAIEAAVAACDGNINRAAGLLEVAPSTLYRKRQAWIHENDNEV</sequence>
<evidence type="ECO:0000256" key="7">
    <source>
        <dbReference type="SAM" id="MobiDB-lite"/>
    </source>
</evidence>
<evidence type="ECO:0000313" key="11">
    <source>
        <dbReference type="Proteomes" id="UP001626537"/>
    </source>
</evidence>
<organism evidence="10 11">
    <name type="scientific">Congregibacter variabilis</name>
    <dbReference type="NCBI Taxonomy" id="3081200"/>
    <lineage>
        <taxon>Bacteria</taxon>
        <taxon>Pseudomonadati</taxon>
        <taxon>Pseudomonadota</taxon>
        <taxon>Gammaproteobacteria</taxon>
        <taxon>Cellvibrionales</taxon>
        <taxon>Halieaceae</taxon>
        <taxon>Congregibacter</taxon>
    </lineage>
</organism>
<feature type="compositionally biased region" description="Basic and acidic residues" evidence="7">
    <location>
        <begin position="399"/>
        <end position="414"/>
    </location>
</feature>
<keyword evidence="4" id="KW-0238">DNA-binding</keyword>
<evidence type="ECO:0000256" key="5">
    <source>
        <dbReference type="ARBA" id="ARBA00023163"/>
    </source>
</evidence>
<dbReference type="InterPro" id="IPR002197">
    <property type="entry name" value="HTH_Fis"/>
</dbReference>
<dbReference type="SUPFAM" id="SSF52172">
    <property type="entry name" value="CheY-like"/>
    <property type="match status" value="1"/>
</dbReference>
<dbReference type="InterPro" id="IPR011006">
    <property type="entry name" value="CheY-like_superfamily"/>
</dbReference>
<dbReference type="Pfam" id="PF02954">
    <property type="entry name" value="HTH_8"/>
    <property type="match status" value="1"/>
</dbReference>
<dbReference type="Pfam" id="PF25601">
    <property type="entry name" value="AAA_lid_14"/>
    <property type="match status" value="1"/>
</dbReference>
<dbReference type="PANTHER" id="PTHR32071">
    <property type="entry name" value="TRANSCRIPTIONAL REGULATORY PROTEIN"/>
    <property type="match status" value="1"/>
</dbReference>
<dbReference type="InterPro" id="IPR002078">
    <property type="entry name" value="Sigma_54_int"/>
</dbReference>
<dbReference type="InterPro" id="IPR001789">
    <property type="entry name" value="Sig_transdc_resp-reg_receiver"/>
</dbReference>
<dbReference type="SUPFAM" id="SSF52540">
    <property type="entry name" value="P-loop containing nucleoside triphosphate hydrolases"/>
    <property type="match status" value="1"/>
</dbReference>
<dbReference type="SMART" id="SM00382">
    <property type="entry name" value="AAA"/>
    <property type="match status" value="1"/>
</dbReference>
<dbReference type="InterPro" id="IPR025943">
    <property type="entry name" value="Sigma_54_int_dom_ATP-bd_2"/>
</dbReference>
<keyword evidence="1" id="KW-0547">Nucleotide-binding</keyword>
<evidence type="ECO:0000313" key="10">
    <source>
        <dbReference type="EMBL" id="WOJ92171.1"/>
    </source>
</evidence>
<feature type="domain" description="Sigma-54 factor interaction" evidence="8">
    <location>
        <begin position="143"/>
        <end position="372"/>
    </location>
</feature>
<feature type="domain" description="Response regulatory" evidence="9">
    <location>
        <begin position="6"/>
        <end position="120"/>
    </location>
</feature>
<dbReference type="EMBL" id="CP136864">
    <property type="protein sequence ID" value="WOJ92171.1"/>
    <property type="molecule type" value="Genomic_DNA"/>
</dbReference>
<keyword evidence="2" id="KW-0067">ATP-binding</keyword>
<dbReference type="CDD" id="cd00009">
    <property type="entry name" value="AAA"/>
    <property type="match status" value="1"/>
</dbReference>
<keyword evidence="3" id="KW-0805">Transcription regulation</keyword>
<evidence type="ECO:0000256" key="4">
    <source>
        <dbReference type="ARBA" id="ARBA00023125"/>
    </source>
</evidence>
<dbReference type="Pfam" id="PF00158">
    <property type="entry name" value="Sigma54_activat"/>
    <property type="match status" value="1"/>
</dbReference>
<dbReference type="SUPFAM" id="SSF46689">
    <property type="entry name" value="Homeodomain-like"/>
    <property type="match status" value="1"/>
</dbReference>
<dbReference type="Pfam" id="PF00072">
    <property type="entry name" value="Response_reg"/>
    <property type="match status" value="1"/>
</dbReference>
<dbReference type="InterPro" id="IPR003593">
    <property type="entry name" value="AAA+_ATPase"/>
</dbReference>
<evidence type="ECO:0000256" key="3">
    <source>
        <dbReference type="ARBA" id="ARBA00023015"/>
    </source>
</evidence>
<protein>
    <submittedName>
        <fullName evidence="10">Sigma-54 dependent transcriptional regulator</fullName>
    </submittedName>
</protein>
<dbReference type="InterPro" id="IPR009057">
    <property type="entry name" value="Homeodomain-like_sf"/>
</dbReference>
<dbReference type="PANTHER" id="PTHR32071:SF117">
    <property type="entry name" value="PTS-DEPENDENT DIHYDROXYACETONE KINASE OPERON REGULATORY PROTEIN-RELATED"/>
    <property type="match status" value="1"/>
</dbReference>
<evidence type="ECO:0000256" key="2">
    <source>
        <dbReference type="ARBA" id="ARBA00022840"/>
    </source>
</evidence>
<dbReference type="PROSITE" id="PS00688">
    <property type="entry name" value="SIGMA54_INTERACT_3"/>
    <property type="match status" value="1"/>
</dbReference>
<dbReference type="PROSITE" id="PS50045">
    <property type="entry name" value="SIGMA54_INTERACT_4"/>
    <property type="match status" value="1"/>
</dbReference>
<dbReference type="PROSITE" id="PS00676">
    <property type="entry name" value="SIGMA54_INTERACT_2"/>
    <property type="match status" value="1"/>
</dbReference>
<feature type="modified residue" description="4-aspartylphosphate" evidence="6">
    <location>
        <position position="55"/>
    </location>
</feature>
<keyword evidence="11" id="KW-1185">Reference proteome</keyword>
<evidence type="ECO:0000259" key="9">
    <source>
        <dbReference type="PROSITE" id="PS50110"/>
    </source>
</evidence>
<accession>A0ABZ0HZ16</accession>
<dbReference type="InterPro" id="IPR058031">
    <property type="entry name" value="AAA_lid_NorR"/>
</dbReference>
<dbReference type="PROSITE" id="PS50110">
    <property type="entry name" value="RESPONSE_REGULATORY"/>
    <property type="match status" value="1"/>
</dbReference>
<dbReference type="RefSeq" id="WP_407346753.1">
    <property type="nucleotide sequence ID" value="NZ_CP136864.1"/>
</dbReference>
<dbReference type="Gene3D" id="1.10.8.60">
    <property type="match status" value="1"/>
</dbReference>
<dbReference type="InterPro" id="IPR025944">
    <property type="entry name" value="Sigma_54_int_dom_CS"/>
</dbReference>
<reference evidence="10 11" key="1">
    <citation type="submission" date="2023-10" db="EMBL/GenBank/DDBJ databases">
        <title>Two novel species belonging to the OM43/NOR5 clade.</title>
        <authorList>
            <person name="Park M."/>
        </authorList>
    </citation>
    <scope>NUCLEOTIDE SEQUENCE [LARGE SCALE GENOMIC DNA]</scope>
    <source>
        <strain evidence="10 11">IMCC43200</strain>
    </source>
</reference>
<feature type="region of interest" description="Disordered" evidence="7">
    <location>
        <begin position="399"/>
        <end position="422"/>
    </location>
</feature>
<gene>
    <name evidence="10" type="ORF">R0135_10260</name>
</gene>
<dbReference type="Gene3D" id="3.40.50.2300">
    <property type="match status" value="1"/>
</dbReference>